<feature type="region of interest" description="Disordered" evidence="1">
    <location>
        <begin position="49"/>
        <end position="100"/>
    </location>
</feature>
<evidence type="ECO:0008006" key="5">
    <source>
        <dbReference type="Google" id="ProtNLM"/>
    </source>
</evidence>
<feature type="compositionally biased region" description="Basic residues" evidence="1">
    <location>
        <begin position="215"/>
        <end position="224"/>
    </location>
</feature>
<organism evidence="3 4">
    <name type="scientific">Rhodotorula toruloides</name>
    <name type="common">Yeast</name>
    <name type="synonym">Rhodosporidium toruloides</name>
    <dbReference type="NCBI Taxonomy" id="5286"/>
    <lineage>
        <taxon>Eukaryota</taxon>
        <taxon>Fungi</taxon>
        <taxon>Dikarya</taxon>
        <taxon>Basidiomycota</taxon>
        <taxon>Pucciniomycotina</taxon>
        <taxon>Microbotryomycetes</taxon>
        <taxon>Sporidiobolales</taxon>
        <taxon>Sporidiobolaceae</taxon>
        <taxon>Rhodotorula</taxon>
    </lineage>
</organism>
<feature type="chain" id="PRO_5015556637" description="Proteophosphoglycan ppg4" evidence="2">
    <location>
        <begin position="26"/>
        <end position="464"/>
    </location>
</feature>
<evidence type="ECO:0000313" key="3">
    <source>
        <dbReference type="EMBL" id="PRQ76934.1"/>
    </source>
</evidence>
<dbReference type="EMBL" id="LCTV02000002">
    <property type="protein sequence ID" value="PRQ76934.1"/>
    <property type="molecule type" value="Genomic_DNA"/>
</dbReference>
<evidence type="ECO:0000256" key="2">
    <source>
        <dbReference type="SAM" id="SignalP"/>
    </source>
</evidence>
<feature type="compositionally biased region" description="Polar residues" evidence="1">
    <location>
        <begin position="64"/>
        <end position="100"/>
    </location>
</feature>
<evidence type="ECO:0000256" key="1">
    <source>
        <dbReference type="SAM" id="MobiDB-lite"/>
    </source>
</evidence>
<feature type="compositionally biased region" description="Polar residues" evidence="1">
    <location>
        <begin position="409"/>
        <end position="429"/>
    </location>
</feature>
<comment type="caution">
    <text evidence="3">The sequence shown here is derived from an EMBL/GenBank/DDBJ whole genome shotgun (WGS) entry which is preliminary data.</text>
</comment>
<feature type="region of interest" description="Disordered" evidence="1">
    <location>
        <begin position="185"/>
        <end position="247"/>
    </location>
</feature>
<protein>
    <recommendedName>
        <fullName evidence="5">Proteophosphoglycan ppg4</fullName>
    </recommendedName>
</protein>
<dbReference type="AlphaFoldDB" id="A0A2T0AG22"/>
<reference evidence="3 4" key="1">
    <citation type="journal article" date="2018" name="Elife">
        <title>Functional genomics of lipid metabolism in the oleaginous yeast Rhodosporidium toruloides.</title>
        <authorList>
            <person name="Coradetti S.T."/>
            <person name="Pinel D."/>
            <person name="Geiselman G."/>
            <person name="Ito M."/>
            <person name="Mondo S."/>
            <person name="Reilly M.C."/>
            <person name="Cheng Y.F."/>
            <person name="Bauer S."/>
            <person name="Grigoriev I."/>
            <person name="Gladden J.M."/>
            <person name="Simmons B.A."/>
            <person name="Brem R."/>
            <person name="Arkin A.P."/>
            <person name="Skerker J.M."/>
        </authorList>
    </citation>
    <scope>NUCLEOTIDE SEQUENCE [LARGE SCALE GENOMIC DNA]</scope>
    <source>
        <strain evidence="3 4">NBRC 0880</strain>
    </source>
</reference>
<sequence>MASEGGTRTTARGTGLGWLLSLVHSHTASCLNASLSSIHTTLIALAGIENPPASPTRSPRHPSSGRTTSVPAQMSSYGTRRSSAQVRDTPTRPQTLSTRCNRACDGSGALLTTRPLVSSFPRADESAVVDHPHPHRGRRASRCVRLLASSLLVRSDSQLERGKVQTAVLYLQDPAPLHLEPAPCRRVGALPVGPSRSLERRRTRPEHKPVDRAPPGRRVRRGGPRRPTSSPAGVRRQAAQGEGADLRVREVRQGLPTLDLPHQTPLGTHGALERGEQVDAEQAPAGPAPRGCRHSRRCVCRVIAPGREVLLARRRLSPFVRPAGRRRVRHQHPRPHQVVRLSSLCALVAPLGRRRLRHLAFRDRRRRERRRRPVSSAACRVGRTRGCRRGRADDGGRNVRSRLGRVGRTSLSAPSTSARLLPRSSSSGLTPNLLSSLHPRLVLLARLLPPRHTLKRLRLRIPLA</sequence>
<evidence type="ECO:0000313" key="4">
    <source>
        <dbReference type="Proteomes" id="UP000239560"/>
    </source>
</evidence>
<keyword evidence="2" id="KW-0732">Signal</keyword>
<gene>
    <name evidence="3" type="ORF">AAT19DRAFT_12352</name>
</gene>
<feature type="region of interest" description="Disordered" evidence="1">
    <location>
        <begin position="386"/>
        <end position="429"/>
    </location>
</feature>
<dbReference type="Proteomes" id="UP000239560">
    <property type="component" value="Unassembled WGS sequence"/>
</dbReference>
<accession>A0A2T0AG22</accession>
<proteinExistence type="predicted"/>
<name>A0A2T0AG22_RHOTO</name>
<feature type="signal peptide" evidence="2">
    <location>
        <begin position="1"/>
        <end position="25"/>
    </location>
</feature>